<keyword evidence="9" id="KW-0443">Lipid metabolism</keyword>
<evidence type="ECO:0000256" key="18">
    <source>
        <dbReference type="ARBA" id="ARBA00083956"/>
    </source>
</evidence>
<evidence type="ECO:0000256" key="8">
    <source>
        <dbReference type="ARBA" id="ARBA00022990"/>
    </source>
</evidence>
<dbReference type="GO" id="GO:0005634">
    <property type="term" value="C:nucleus"/>
    <property type="evidence" value="ECO:0007669"/>
    <property type="project" value="UniProtKB-SubCell"/>
</dbReference>
<evidence type="ECO:0000256" key="13">
    <source>
        <dbReference type="ARBA" id="ARBA00052976"/>
    </source>
</evidence>
<dbReference type="PANTHER" id="PTHR21660:SF1">
    <property type="entry name" value="ACYL-COENZYME A THIOESTERASE 13"/>
    <property type="match status" value="1"/>
</dbReference>
<dbReference type="InterPro" id="IPR006683">
    <property type="entry name" value="Thioestr_dom"/>
</dbReference>
<gene>
    <name evidence="20" type="ORF">FRX31_031284</name>
</gene>
<accession>A0A7J6V4E8</accession>
<dbReference type="PANTHER" id="PTHR21660">
    <property type="entry name" value="THIOESTERASE SUPERFAMILY MEMBER-RELATED"/>
    <property type="match status" value="1"/>
</dbReference>
<organism evidence="20 21">
    <name type="scientific">Thalictrum thalictroides</name>
    <name type="common">Rue-anemone</name>
    <name type="synonym">Anemone thalictroides</name>
    <dbReference type="NCBI Taxonomy" id="46969"/>
    <lineage>
        <taxon>Eukaryota</taxon>
        <taxon>Viridiplantae</taxon>
        <taxon>Streptophyta</taxon>
        <taxon>Embryophyta</taxon>
        <taxon>Tracheophyta</taxon>
        <taxon>Spermatophyta</taxon>
        <taxon>Magnoliopsida</taxon>
        <taxon>Ranunculales</taxon>
        <taxon>Ranunculaceae</taxon>
        <taxon>Thalictroideae</taxon>
        <taxon>Thalictrum</taxon>
    </lineage>
</organism>
<evidence type="ECO:0000256" key="11">
    <source>
        <dbReference type="ARBA" id="ARBA00023212"/>
    </source>
</evidence>
<evidence type="ECO:0000313" key="21">
    <source>
        <dbReference type="Proteomes" id="UP000554482"/>
    </source>
</evidence>
<dbReference type="OrthoDB" id="46529at2759"/>
<dbReference type="GO" id="GO:0005739">
    <property type="term" value="C:mitochondrion"/>
    <property type="evidence" value="ECO:0007669"/>
    <property type="project" value="UniProtKB-SubCell"/>
</dbReference>
<evidence type="ECO:0000256" key="7">
    <source>
        <dbReference type="ARBA" id="ARBA00022801"/>
    </source>
</evidence>
<name>A0A7J6V4E8_THATH</name>
<dbReference type="Proteomes" id="UP000554482">
    <property type="component" value="Unassembled WGS sequence"/>
</dbReference>
<comment type="subcellular location">
    <subcellularLocation>
        <location evidence="3">Cytoplasm</location>
        <location evidence="3">Cytoskeleton</location>
        <location evidence="3">Spindle</location>
    </subcellularLocation>
    <subcellularLocation>
        <location evidence="4">Cytoplasm</location>
        <location evidence="4">Cytosol</location>
    </subcellularLocation>
    <subcellularLocation>
        <location evidence="2">Mitochondrion</location>
    </subcellularLocation>
    <subcellularLocation>
        <location evidence="1">Nucleus</location>
    </subcellularLocation>
</comment>
<evidence type="ECO:0000256" key="2">
    <source>
        <dbReference type="ARBA" id="ARBA00004173"/>
    </source>
</evidence>
<keyword evidence="7" id="KW-0378">Hydrolase</keyword>
<evidence type="ECO:0000256" key="16">
    <source>
        <dbReference type="ARBA" id="ARBA00067273"/>
    </source>
</evidence>
<dbReference type="InterPro" id="IPR039298">
    <property type="entry name" value="ACOT13"/>
</dbReference>
<keyword evidence="21" id="KW-1185">Reference proteome</keyword>
<dbReference type="FunFam" id="3.10.129.10:FF:000021">
    <property type="entry name" value="Acyl-coenzyme A thioesterase 13"/>
    <property type="match status" value="1"/>
</dbReference>
<dbReference type="GO" id="GO:0047617">
    <property type="term" value="F:fatty acyl-CoA hydrolase activity"/>
    <property type="evidence" value="ECO:0007669"/>
    <property type="project" value="InterPro"/>
</dbReference>
<dbReference type="GO" id="GO:0005819">
    <property type="term" value="C:spindle"/>
    <property type="evidence" value="ECO:0007669"/>
    <property type="project" value="UniProtKB-SubCell"/>
</dbReference>
<dbReference type="SUPFAM" id="SSF54637">
    <property type="entry name" value="Thioesterase/thiol ester dehydrase-isomerase"/>
    <property type="match status" value="1"/>
</dbReference>
<keyword evidence="8" id="KW-0007">Acetylation</keyword>
<evidence type="ECO:0000256" key="10">
    <source>
        <dbReference type="ARBA" id="ARBA00023128"/>
    </source>
</evidence>
<evidence type="ECO:0000256" key="9">
    <source>
        <dbReference type="ARBA" id="ARBA00023098"/>
    </source>
</evidence>
<comment type="subunit">
    <text evidence="15">Homotetramer. Interacts with PCTP.</text>
</comment>
<reference evidence="20 21" key="1">
    <citation type="submission" date="2020-06" db="EMBL/GenBank/DDBJ databases">
        <title>Transcriptomic and genomic resources for Thalictrum thalictroides and T. hernandezii: Facilitating candidate gene discovery in an emerging model plant lineage.</title>
        <authorList>
            <person name="Arias T."/>
            <person name="Riano-Pachon D.M."/>
            <person name="Di Stilio V.S."/>
        </authorList>
    </citation>
    <scope>NUCLEOTIDE SEQUENCE [LARGE SCALE GENOMIC DNA]</scope>
    <source>
        <strain evidence="21">cv. WT478/WT964</strain>
        <tissue evidence="20">Leaves</tissue>
    </source>
</reference>
<evidence type="ECO:0000256" key="15">
    <source>
        <dbReference type="ARBA" id="ARBA00064709"/>
    </source>
</evidence>
<evidence type="ECO:0000313" key="20">
    <source>
        <dbReference type="EMBL" id="KAF5179130.1"/>
    </source>
</evidence>
<evidence type="ECO:0000256" key="14">
    <source>
        <dbReference type="ARBA" id="ARBA00058205"/>
    </source>
</evidence>
<comment type="catalytic activity">
    <reaction evidence="13">
        <text>a fatty acyl-CoA + H2O = a fatty acid + CoA + H(+)</text>
        <dbReference type="Rhea" id="RHEA:16781"/>
        <dbReference type="ChEBI" id="CHEBI:15377"/>
        <dbReference type="ChEBI" id="CHEBI:15378"/>
        <dbReference type="ChEBI" id="CHEBI:28868"/>
        <dbReference type="ChEBI" id="CHEBI:57287"/>
        <dbReference type="ChEBI" id="CHEBI:77636"/>
    </reaction>
    <physiologicalReaction direction="left-to-right" evidence="13">
        <dbReference type="Rhea" id="RHEA:16782"/>
    </physiologicalReaction>
</comment>
<comment type="similarity">
    <text evidence="5">Belongs to the thioesterase PaaI family.</text>
</comment>
<dbReference type="AlphaFoldDB" id="A0A7J6V4E8"/>
<dbReference type="EMBL" id="JABWDY010039216">
    <property type="protein sequence ID" value="KAF5179130.1"/>
    <property type="molecule type" value="Genomic_DNA"/>
</dbReference>
<proteinExistence type="inferred from homology"/>
<evidence type="ECO:0000256" key="12">
    <source>
        <dbReference type="ARBA" id="ARBA00023242"/>
    </source>
</evidence>
<evidence type="ECO:0000256" key="3">
    <source>
        <dbReference type="ARBA" id="ARBA00004186"/>
    </source>
</evidence>
<evidence type="ECO:0000259" key="19">
    <source>
        <dbReference type="Pfam" id="PF03061"/>
    </source>
</evidence>
<dbReference type="GO" id="GO:0006629">
    <property type="term" value="P:lipid metabolic process"/>
    <property type="evidence" value="ECO:0007669"/>
    <property type="project" value="UniProtKB-KW"/>
</dbReference>
<dbReference type="InterPro" id="IPR029069">
    <property type="entry name" value="HotDog_dom_sf"/>
</dbReference>
<comment type="function">
    <text evidence="14">Catalyzes the hydrolysis of acyl-CoAs into free fatty acids and coenzyme A (CoASH), regulating their respective intracellular levels. Has acyl-CoA thioesterase activity towards medium (C12) and long-chain (C18) fatty acyl-CoA substrates. Can also hydrolyze 3-hydroxyphenylacetyl-CoA and 3,4-dihydroxyphenylacetyl-CoA (in vitro). May play a role in controlling adaptive thermogenesis.</text>
</comment>
<evidence type="ECO:0000256" key="6">
    <source>
        <dbReference type="ARBA" id="ARBA00022490"/>
    </source>
</evidence>
<evidence type="ECO:0000256" key="4">
    <source>
        <dbReference type="ARBA" id="ARBA00004514"/>
    </source>
</evidence>
<dbReference type="GO" id="GO:0005829">
    <property type="term" value="C:cytosol"/>
    <property type="evidence" value="ECO:0007669"/>
    <property type="project" value="UniProtKB-SubCell"/>
</dbReference>
<sequence>MCFVTETGKLPKLPEEAEANLAFYFAAGRSKDFVGLYFPDEIVDHCYQIENVGESVYVEEVVVLRETREEGYGLKREEQNATLKEQMDQMKVSINLWRRPSCCTSMRKDEEGILRLGAEVLSYEREKRKTRTGAERKEGEVEFICNHVFGIVQRHSSRSGGLSKERRPNSTYTMEPKSFSFKNWLEDLSHGRVGHEIESLTYQGLKVISANNGLVQCTFFVPKHLSDKDGNWHMGAMATSIDGVGYIAIAHSSAGHHQASVNFDISYLSTVKIEEEVEIEAKVLSHKDKLSSVQVEIRRKGNGELVALGKQWMITSVHYKKSSKL</sequence>
<evidence type="ECO:0000256" key="5">
    <source>
        <dbReference type="ARBA" id="ARBA00008324"/>
    </source>
</evidence>
<keyword evidence="12" id="KW-0539">Nucleus</keyword>
<keyword evidence="11" id="KW-0206">Cytoskeleton</keyword>
<feature type="domain" description="Thioesterase" evidence="19">
    <location>
        <begin position="230"/>
        <end position="304"/>
    </location>
</feature>
<evidence type="ECO:0000256" key="1">
    <source>
        <dbReference type="ARBA" id="ARBA00004123"/>
    </source>
</evidence>
<keyword evidence="10" id="KW-0496">Mitochondrion</keyword>
<dbReference type="Pfam" id="PF03061">
    <property type="entry name" value="4HBT"/>
    <property type="match status" value="1"/>
</dbReference>
<protein>
    <recommendedName>
        <fullName evidence="16">Acyl-coenzyme A thioesterase 13</fullName>
    </recommendedName>
    <alternativeName>
        <fullName evidence="17">Hotdog-fold thioesterase superfamily member 2</fullName>
    </alternativeName>
    <alternativeName>
        <fullName evidence="18">Thioesterase superfamily member 2</fullName>
    </alternativeName>
</protein>
<dbReference type="Gene3D" id="3.10.129.10">
    <property type="entry name" value="Hotdog Thioesterase"/>
    <property type="match status" value="1"/>
</dbReference>
<comment type="caution">
    <text evidence="20">The sequence shown here is derived from an EMBL/GenBank/DDBJ whole genome shotgun (WGS) entry which is preliminary data.</text>
</comment>
<evidence type="ECO:0000256" key="17">
    <source>
        <dbReference type="ARBA" id="ARBA00081533"/>
    </source>
</evidence>
<keyword evidence="6" id="KW-0963">Cytoplasm</keyword>